<evidence type="ECO:0000313" key="3">
    <source>
        <dbReference type="EMBL" id="MBP2368335.1"/>
    </source>
</evidence>
<dbReference type="Gene3D" id="3.10.450.50">
    <property type="match status" value="1"/>
</dbReference>
<evidence type="ECO:0000256" key="1">
    <source>
        <dbReference type="SAM" id="Phobius"/>
    </source>
</evidence>
<feature type="transmembrane region" description="Helical" evidence="1">
    <location>
        <begin position="18"/>
        <end position="41"/>
    </location>
</feature>
<keyword evidence="1" id="KW-0472">Membrane</keyword>
<keyword evidence="1" id="KW-0812">Transmembrane</keyword>
<protein>
    <submittedName>
        <fullName evidence="3">Uncharacterized protein (TIGR02246 family)</fullName>
    </submittedName>
</protein>
<feature type="domain" description="DUF4440" evidence="2">
    <location>
        <begin position="80"/>
        <end position="183"/>
    </location>
</feature>
<dbReference type="NCBIfam" id="TIGR02246">
    <property type="entry name" value="SgcJ/EcaC family oxidoreductase"/>
    <property type="match status" value="1"/>
</dbReference>
<keyword evidence="4" id="KW-1185">Reference proteome</keyword>
<dbReference type="Pfam" id="PF14534">
    <property type="entry name" value="DUF4440"/>
    <property type="match status" value="1"/>
</dbReference>
<name>A0ABS4VWN3_9PSEU</name>
<dbReference type="InterPro" id="IPR027843">
    <property type="entry name" value="DUF4440"/>
</dbReference>
<sequence length="212" mass="22484">MSTTATRPAHPAPPRRRILLRAALATAAVLGVLGAGGYAWLSLTSTPHVTGQVDCHAAPVTGPVAPGGAEHRAVCATIGSLTSAWNAGDADAYGAGFTPDATYTSWVGTHYTGREDIVEGHRALFDGVLAGTRLTDRFLSVRFVHPDVAVVSTRGDTYEDTPPALPDKVQTYTVVRDGAAWRIASFHNTRRSPVMERIQFLVDPGSRPAAER</sequence>
<accession>A0ABS4VWN3</accession>
<dbReference type="InterPro" id="IPR032710">
    <property type="entry name" value="NTF2-like_dom_sf"/>
</dbReference>
<dbReference type="EMBL" id="JAGINU010000001">
    <property type="protein sequence ID" value="MBP2368335.1"/>
    <property type="molecule type" value="Genomic_DNA"/>
</dbReference>
<dbReference type="InterPro" id="IPR011944">
    <property type="entry name" value="Steroid_delta5-4_isomerase"/>
</dbReference>
<organism evidence="3 4">
    <name type="scientific">Pseudonocardia parietis</name>
    <dbReference type="NCBI Taxonomy" id="570936"/>
    <lineage>
        <taxon>Bacteria</taxon>
        <taxon>Bacillati</taxon>
        <taxon>Actinomycetota</taxon>
        <taxon>Actinomycetes</taxon>
        <taxon>Pseudonocardiales</taxon>
        <taxon>Pseudonocardiaceae</taxon>
        <taxon>Pseudonocardia</taxon>
    </lineage>
</organism>
<comment type="caution">
    <text evidence="3">The sequence shown here is derived from an EMBL/GenBank/DDBJ whole genome shotgun (WGS) entry which is preliminary data.</text>
</comment>
<reference evidence="3 4" key="1">
    <citation type="submission" date="2021-03" db="EMBL/GenBank/DDBJ databases">
        <title>Sequencing the genomes of 1000 actinobacteria strains.</title>
        <authorList>
            <person name="Klenk H.-P."/>
        </authorList>
    </citation>
    <scope>NUCLEOTIDE SEQUENCE [LARGE SCALE GENOMIC DNA]</scope>
    <source>
        <strain evidence="3 4">DSM 45256</strain>
    </source>
</reference>
<keyword evidence="1" id="KW-1133">Transmembrane helix</keyword>
<evidence type="ECO:0000259" key="2">
    <source>
        <dbReference type="Pfam" id="PF14534"/>
    </source>
</evidence>
<gene>
    <name evidence="3" type="ORF">JOF36_004031</name>
</gene>
<dbReference type="RefSeq" id="WP_210029201.1">
    <property type="nucleotide sequence ID" value="NZ_JAGINU010000001.1"/>
</dbReference>
<dbReference type="SUPFAM" id="SSF54427">
    <property type="entry name" value="NTF2-like"/>
    <property type="match status" value="1"/>
</dbReference>
<proteinExistence type="predicted"/>
<dbReference type="Proteomes" id="UP001519295">
    <property type="component" value="Unassembled WGS sequence"/>
</dbReference>
<evidence type="ECO:0000313" key="4">
    <source>
        <dbReference type="Proteomes" id="UP001519295"/>
    </source>
</evidence>